<proteinExistence type="predicted"/>
<sequence length="563" mass="61992">MTNLETKIKQQEAAADIEEGSNSRVLLTGKEVINELAENIHDLLQHSPNPKAPVSLRSIPQKYNMIDRLRTISFHKILEALHRASFTSPAALEHLQDYIYYSYTFYTDLLEESTLSSSKSRWRDAPGELARYKMAVSTMVSSGMSGHSGLTTKAVSEAGEGGASSNTLGVPKVVKNSISDRPAARIDDSASVGITAVRQTELEPEKEHWCNVARDWYSAGLTEQPGNGKLHHRPGLLSREVESEELRGIYHFTKSMLTAPLPHVAWLDDFQPTLARFIERLDIEGAEDKEWVMMGVVNITYIGARHGAGVLQKHGVVGPKDAAGAQQAATMRVMAKKAAAGVPGAVNPEEMMDLTFSMLSLVLRRPLRTPNAYVRSTLNPYLTVLPTFLSTILKQTAALNVLERAIPWQELATFFGTIPRRVMTSQGLLDPTAPSVSGGRRAMLTSGVATPLSEDWCMRGMEWVGRKVFERGYWKSGEDQKAELAVLEQNEGVEVSDGTLEDDEDDDRGAKAPKTLSGLDWRWIRICRAAVTISGLPSMDHSLVPYEAELDKASSSDDDDENV</sequence>
<accession>A0A4Y7S6V9</accession>
<protein>
    <submittedName>
        <fullName evidence="2">Uncharacterized protein</fullName>
    </submittedName>
</protein>
<dbReference type="AlphaFoldDB" id="A0A4Y7S6V9"/>
<feature type="region of interest" description="Disordered" evidence="1">
    <location>
        <begin position="490"/>
        <end position="512"/>
    </location>
</feature>
<dbReference type="InterPro" id="IPR011990">
    <property type="entry name" value="TPR-like_helical_dom_sf"/>
</dbReference>
<dbReference type="OrthoDB" id="2017974at2759"/>
<dbReference type="Gene3D" id="1.25.40.10">
    <property type="entry name" value="Tetratricopeptide repeat domain"/>
    <property type="match status" value="1"/>
</dbReference>
<gene>
    <name evidence="2" type="ORF">FA13DRAFT_1872501</name>
</gene>
<name>A0A4Y7S6V9_COPMI</name>
<evidence type="ECO:0000313" key="2">
    <source>
        <dbReference type="EMBL" id="TEB16760.1"/>
    </source>
</evidence>
<comment type="caution">
    <text evidence="2">The sequence shown here is derived from an EMBL/GenBank/DDBJ whole genome shotgun (WGS) entry which is preliminary data.</text>
</comment>
<dbReference type="STRING" id="71717.A0A4Y7S6V9"/>
<reference evidence="2 3" key="1">
    <citation type="journal article" date="2019" name="Nat. Ecol. Evol.">
        <title>Megaphylogeny resolves global patterns of mushroom evolution.</title>
        <authorList>
            <person name="Varga T."/>
            <person name="Krizsan K."/>
            <person name="Foldi C."/>
            <person name="Dima B."/>
            <person name="Sanchez-Garcia M."/>
            <person name="Sanchez-Ramirez S."/>
            <person name="Szollosi G.J."/>
            <person name="Szarkandi J.G."/>
            <person name="Papp V."/>
            <person name="Albert L."/>
            <person name="Andreopoulos W."/>
            <person name="Angelini C."/>
            <person name="Antonin V."/>
            <person name="Barry K.W."/>
            <person name="Bougher N.L."/>
            <person name="Buchanan P."/>
            <person name="Buyck B."/>
            <person name="Bense V."/>
            <person name="Catcheside P."/>
            <person name="Chovatia M."/>
            <person name="Cooper J."/>
            <person name="Damon W."/>
            <person name="Desjardin D."/>
            <person name="Finy P."/>
            <person name="Geml J."/>
            <person name="Haridas S."/>
            <person name="Hughes K."/>
            <person name="Justo A."/>
            <person name="Karasinski D."/>
            <person name="Kautmanova I."/>
            <person name="Kiss B."/>
            <person name="Kocsube S."/>
            <person name="Kotiranta H."/>
            <person name="LaButti K.M."/>
            <person name="Lechner B.E."/>
            <person name="Liimatainen K."/>
            <person name="Lipzen A."/>
            <person name="Lukacs Z."/>
            <person name="Mihaltcheva S."/>
            <person name="Morgado L.N."/>
            <person name="Niskanen T."/>
            <person name="Noordeloos M.E."/>
            <person name="Ohm R.A."/>
            <person name="Ortiz-Santana B."/>
            <person name="Ovrebo C."/>
            <person name="Racz N."/>
            <person name="Riley R."/>
            <person name="Savchenko A."/>
            <person name="Shiryaev A."/>
            <person name="Soop K."/>
            <person name="Spirin V."/>
            <person name="Szebenyi C."/>
            <person name="Tomsovsky M."/>
            <person name="Tulloss R.E."/>
            <person name="Uehling J."/>
            <person name="Grigoriev I.V."/>
            <person name="Vagvolgyi C."/>
            <person name="Papp T."/>
            <person name="Martin F.M."/>
            <person name="Miettinen O."/>
            <person name="Hibbett D.S."/>
            <person name="Nagy L.G."/>
        </authorList>
    </citation>
    <scope>NUCLEOTIDE SEQUENCE [LARGE SCALE GENOMIC DNA]</scope>
    <source>
        <strain evidence="2 3">FP101781</strain>
    </source>
</reference>
<evidence type="ECO:0000313" key="3">
    <source>
        <dbReference type="Proteomes" id="UP000298030"/>
    </source>
</evidence>
<evidence type="ECO:0000256" key="1">
    <source>
        <dbReference type="SAM" id="MobiDB-lite"/>
    </source>
</evidence>
<dbReference type="Proteomes" id="UP000298030">
    <property type="component" value="Unassembled WGS sequence"/>
</dbReference>
<keyword evidence="3" id="KW-1185">Reference proteome</keyword>
<organism evidence="2 3">
    <name type="scientific">Coprinellus micaceus</name>
    <name type="common">Glistening ink-cap mushroom</name>
    <name type="synonym">Coprinus micaceus</name>
    <dbReference type="NCBI Taxonomy" id="71717"/>
    <lineage>
        <taxon>Eukaryota</taxon>
        <taxon>Fungi</taxon>
        <taxon>Dikarya</taxon>
        <taxon>Basidiomycota</taxon>
        <taxon>Agaricomycotina</taxon>
        <taxon>Agaricomycetes</taxon>
        <taxon>Agaricomycetidae</taxon>
        <taxon>Agaricales</taxon>
        <taxon>Agaricineae</taxon>
        <taxon>Psathyrellaceae</taxon>
        <taxon>Coprinellus</taxon>
    </lineage>
</organism>
<dbReference type="EMBL" id="QPFP01000321">
    <property type="protein sequence ID" value="TEB16760.1"/>
    <property type="molecule type" value="Genomic_DNA"/>
</dbReference>
<dbReference type="SUPFAM" id="SSF48452">
    <property type="entry name" value="TPR-like"/>
    <property type="match status" value="1"/>
</dbReference>